<dbReference type="PANTHER" id="PTHR24388">
    <property type="entry name" value="ZINC FINGER PROTEIN"/>
    <property type="match status" value="1"/>
</dbReference>
<dbReference type="GO" id="GO:0005634">
    <property type="term" value="C:nucleus"/>
    <property type="evidence" value="ECO:0007669"/>
    <property type="project" value="UniProtKB-SubCell"/>
</dbReference>
<evidence type="ECO:0000256" key="1">
    <source>
        <dbReference type="ARBA" id="ARBA00004123"/>
    </source>
</evidence>
<keyword evidence="3" id="KW-0677">Repeat</keyword>
<keyword evidence="6" id="KW-0539">Nucleus</keyword>
<dbReference type="OMA" id="NQHMNAL"/>
<evidence type="ECO:0000256" key="8">
    <source>
        <dbReference type="SAM" id="MobiDB-lite"/>
    </source>
</evidence>
<organism evidence="10 11">
    <name type="scientific">Agaricus bisporus var. burnettii (strain JB137-S8 / ATCC MYA-4627 / FGSC 10392)</name>
    <name type="common">White button mushroom</name>
    <dbReference type="NCBI Taxonomy" id="597362"/>
    <lineage>
        <taxon>Eukaryota</taxon>
        <taxon>Fungi</taxon>
        <taxon>Dikarya</taxon>
        <taxon>Basidiomycota</taxon>
        <taxon>Agaricomycotina</taxon>
        <taxon>Agaricomycetes</taxon>
        <taxon>Agaricomycetidae</taxon>
        <taxon>Agaricales</taxon>
        <taxon>Agaricineae</taxon>
        <taxon>Agaricaceae</taxon>
        <taxon>Agaricus</taxon>
    </lineage>
</organism>
<evidence type="ECO:0000259" key="9">
    <source>
        <dbReference type="PROSITE" id="PS50157"/>
    </source>
</evidence>
<proteinExistence type="predicted"/>
<dbReference type="SMART" id="SM00355">
    <property type="entry name" value="ZnF_C2H2"/>
    <property type="match status" value="9"/>
</dbReference>
<keyword evidence="4 7" id="KW-0863">Zinc-finger</keyword>
<evidence type="ECO:0000256" key="6">
    <source>
        <dbReference type="ARBA" id="ARBA00023242"/>
    </source>
</evidence>
<dbReference type="GO" id="GO:0008270">
    <property type="term" value="F:zinc ion binding"/>
    <property type="evidence" value="ECO:0007669"/>
    <property type="project" value="UniProtKB-KW"/>
</dbReference>
<dbReference type="Pfam" id="PF00096">
    <property type="entry name" value="zf-C2H2"/>
    <property type="match status" value="1"/>
</dbReference>
<comment type="subcellular location">
    <subcellularLocation>
        <location evidence="1">Nucleus</location>
    </subcellularLocation>
</comment>
<feature type="domain" description="C2H2-type" evidence="9">
    <location>
        <begin position="266"/>
        <end position="290"/>
    </location>
</feature>
<dbReference type="PANTHER" id="PTHR24388:SF54">
    <property type="entry name" value="PROTEIN ESCARGOT"/>
    <property type="match status" value="1"/>
</dbReference>
<dbReference type="GeneID" id="18827070"/>
<dbReference type="Proteomes" id="UP000008493">
    <property type="component" value="Unassembled WGS sequence"/>
</dbReference>
<evidence type="ECO:0000256" key="3">
    <source>
        <dbReference type="ARBA" id="ARBA00022737"/>
    </source>
</evidence>
<dbReference type="PROSITE" id="PS00028">
    <property type="entry name" value="ZINC_FINGER_C2H2_1"/>
    <property type="match status" value="4"/>
</dbReference>
<dbReference type="GO" id="GO:0000981">
    <property type="term" value="F:DNA-binding transcription factor activity, RNA polymerase II-specific"/>
    <property type="evidence" value="ECO:0007669"/>
    <property type="project" value="TreeGrafter"/>
</dbReference>
<keyword evidence="2" id="KW-0479">Metal-binding</keyword>
<dbReference type="OrthoDB" id="6077919at2759"/>
<evidence type="ECO:0000256" key="5">
    <source>
        <dbReference type="ARBA" id="ARBA00022833"/>
    </source>
</evidence>
<evidence type="ECO:0000256" key="4">
    <source>
        <dbReference type="ARBA" id="ARBA00022771"/>
    </source>
</evidence>
<dbReference type="PROSITE" id="PS50157">
    <property type="entry name" value="ZINC_FINGER_C2H2_2"/>
    <property type="match status" value="3"/>
</dbReference>
<keyword evidence="5" id="KW-0862">Zinc</keyword>
<feature type="compositionally biased region" description="Acidic residues" evidence="8">
    <location>
        <begin position="117"/>
        <end position="130"/>
    </location>
</feature>
<dbReference type="SUPFAM" id="SSF57667">
    <property type="entry name" value="beta-beta-alpha zinc fingers"/>
    <property type="match status" value="2"/>
</dbReference>
<dbReference type="Gene3D" id="3.30.160.60">
    <property type="entry name" value="Classic Zinc Finger"/>
    <property type="match status" value="4"/>
</dbReference>
<dbReference type="AlphaFoldDB" id="K5VTX8"/>
<gene>
    <name evidence="10" type="ORF">AGABI1DRAFT_129709</name>
</gene>
<reference evidence="11" key="1">
    <citation type="journal article" date="2012" name="Proc. Natl. Acad. Sci. U.S.A.">
        <title>Genome sequence of the button mushroom Agaricus bisporus reveals mechanisms governing adaptation to a humic-rich ecological niche.</title>
        <authorList>
            <person name="Morin E."/>
            <person name="Kohler A."/>
            <person name="Baker A.R."/>
            <person name="Foulongne-Oriol M."/>
            <person name="Lombard V."/>
            <person name="Nagy L.G."/>
            <person name="Ohm R.A."/>
            <person name="Patyshakuliyeva A."/>
            <person name="Brun A."/>
            <person name="Aerts A.L."/>
            <person name="Bailey A.M."/>
            <person name="Billette C."/>
            <person name="Coutinho P.M."/>
            <person name="Deakin G."/>
            <person name="Doddapaneni H."/>
            <person name="Floudas D."/>
            <person name="Grimwood J."/>
            <person name="Hilden K."/>
            <person name="Kuees U."/>
            <person name="LaButti K.M."/>
            <person name="Lapidus A."/>
            <person name="Lindquist E.A."/>
            <person name="Lucas S.M."/>
            <person name="Murat C."/>
            <person name="Riley R.W."/>
            <person name="Salamov A.A."/>
            <person name="Schmutz J."/>
            <person name="Subramanian V."/>
            <person name="Woesten H.A.B."/>
            <person name="Xu J."/>
            <person name="Eastwood D.C."/>
            <person name="Foster G.D."/>
            <person name="Sonnenberg A.S."/>
            <person name="Cullen D."/>
            <person name="de Vries R.P."/>
            <person name="Lundell T."/>
            <person name="Hibbett D.S."/>
            <person name="Henrissat B."/>
            <person name="Burton K.S."/>
            <person name="Kerrigan R.W."/>
            <person name="Challen M.P."/>
            <person name="Grigoriev I.V."/>
            <person name="Martin F."/>
        </authorList>
    </citation>
    <scope>NUCLEOTIDE SEQUENCE [LARGE SCALE GENOMIC DNA]</scope>
    <source>
        <strain evidence="11">JB137-S8 / ATCC MYA-4627 / FGSC 10392</strain>
    </source>
</reference>
<evidence type="ECO:0000313" key="10">
    <source>
        <dbReference type="EMBL" id="EKM77919.1"/>
    </source>
</evidence>
<dbReference type="Pfam" id="PF12874">
    <property type="entry name" value="zf-met"/>
    <property type="match status" value="3"/>
</dbReference>
<keyword evidence="11" id="KW-1185">Reference proteome</keyword>
<evidence type="ECO:0000313" key="11">
    <source>
        <dbReference type="Proteomes" id="UP000008493"/>
    </source>
</evidence>
<dbReference type="HOGENOM" id="CLU_075838_1_1_1"/>
<dbReference type="InterPro" id="IPR050527">
    <property type="entry name" value="Snail/Krueppel_Znf"/>
</dbReference>
<accession>K5VTX8</accession>
<evidence type="ECO:0000256" key="2">
    <source>
        <dbReference type="ARBA" id="ARBA00022723"/>
    </source>
</evidence>
<dbReference type="EMBL" id="JH971393">
    <property type="protein sequence ID" value="EKM77919.1"/>
    <property type="molecule type" value="Genomic_DNA"/>
</dbReference>
<feature type="domain" description="C2H2-type" evidence="9">
    <location>
        <begin position="3"/>
        <end position="28"/>
    </location>
</feature>
<evidence type="ECO:0000256" key="7">
    <source>
        <dbReference type="PROSITE-ProRule" id="PRU00042"/>
    </source>
</evidence>
<dbReference type="GO" id="GO:0000978">
    <property type="term" value="F:RNA polymerase II cis-regulatory region sequence-specific DNA binding"/>
    <property type="evidence" value="ECO:0007669"/>
    <property type="project" value="TreeGrafter"/>
</dbReference>
<dbReference type="KEGG" id="abp:AGABI1DRAFT129709"/>
<dbReference type="InterPro" id="IPR036236">
    <property type="entry name" value="Znf_C2H2_sf"/>
</dbReference>
<feature type="domain" description="C2H2-type" evidence="9">
    <location>
        <begin position="30"/>
        <end position="55"/>
    </location>
</feature>
<protein>
    <recommendedName>
        <fullName evidence="9">C2H2-type domain-containing protein</fullName>
    </recommendedName>
</protein>
<dbReference type="eggNOG" id="KOG1721">
    <property type="taxonomic scope" value="Eukaryota"/>
</dbReference>
<dbReference type="InterPro" id="IPR013087">
    <property type="entry name" value="Znf_C2H2_type"/>
</dbReference>
<name>K5VTX8_AGABU</name>
<dbReference type="InParanoid" id="K5VTX8"/>
<sequence length="344" mass="38913">MSYECLDCDRIFASAPAVQSHARAKGHSLPECKDCDRLFINKDALTNHLKYSSLHGYCEDCNRFFSSQSAYEQHVADSPLHRPRHCCEDCGRQFASDNAYEQHLADSPRHQYSSSDDSYEEYDSSSEESDGSVDEAFCAGCSRFFIDTSALNQHLAFNQSHNWCFVCSRDFSSAQALAQHNASSAHRNRTLNCPFCKNTFKSPSAIAMHIESGCHEINRHQVTAAVHKLNIIPQISVDRRIGGTAKPPTRLVTLSANERAFNGSRYECYLCHATFTSLDRLNQHLNSPTHDELEFRCPHCRSEFQLISGLVQHIESESCGIARFKQVVDHFENLTRSFSRLLTI</sequence>
<feature type="region of interest" description="Disordered" evidence="8">
    <location>
        <begin position="105"/>
        <end position="130"/>
    </location>
</feature>
<dbReference type="RefSeq" id="XP_007331310.1">
    <property type="nucleotide sequence ID" value="XM_007331248.1"/>
</dbReference>